<dbReference type="GO" id="GO:0009847">
    <property type="term" value="P:spore germination"/>
    <property type="evidence" value="ECO:0007669"/>
    <property type="project" value="InterPro"/>
</dbReference>
<evidence type="ECO:0000313" key="12">
    <source>
        <dbReference type="Proteomes" id="UP000076796"/>
    </source>
</evidence>
<dbReference type="AlphaFoldDB" id="A0A163MDW3"/>
<dbReference type="Pfam" id="PF05504">
    <property type="entry name" value="Spore_GerAC"/>
    <property type="match status" value="1"/>
</dbReference>
<evidence type="ECO:0000256" key="4">
    <source>
        <dbReference type="ARBA" id="ARBA00022729"/>
    </source>
</evidence>
<evidence type="ECO:0000259" key="9">
    <source>
        <dbReference type="Pfam" id="PF05504"/>
    </source>
</evidence>
<evidence type="ECO:0000256" key="8">
    <source>
        <dbReference type="SAM" id="Coils"/>
    </source>
</evidence>
<dbReference type="InterPro" id="IPR038501">
    <property type="entry name" value="Spore_GerAC_C_sf"/>
</dbReference>
<dbReference type="GO" id="GO:0016020">
    <property type="term" value="C:membrane"/>
    <property type="evidence" value="ECO:0007669"/>
    <property type="project" value="UniProtKB-SubCell"/>
</dbReference>
<organism evidence="11 12">
    <name type="scientific">Paenibacillus glucanolyticus</name>
    <dbReference type="NCBI Taxonomy" id="59843"/>
    <lineage>
        <taxon>Bacteria</taxon>
        <taxon>Bacillati</taxon>
        <taxon>Bacillota</taxon>
        <taxon>Bacilli</taxon>
        <taxon>Bacillales</taxon>
        <taxon>Paenibacillaceae</taxon>
        <taxon>Paenibacillus</taxon>
    </lineage>
</organism>
<gene>
    <name evidence="11" type="ORF">AWU65_02900</name>
</gene>
<reference evidence="11" key="1">
    <citation type="journal article" date="2016" name="Genome Announc.">
        <title>Draft genomes of two strains of Paenibacillus glucanolyticus with capability to degrade lignocellulose.</title>
        <authorList>
            <person name="Mathews S.L."/>
            <person name="Pawlak J."/>
            <person name="Grunden A.M."/>
        </authorList>
    </citation>
    <scope>NUCLEOTIDE SEQUENCE [LARGE SCALE GENOMIC DNA]</scope>
    <source>
        <strain evidence="11">SLM1</strain>
    </source>
</reference>
<comment type="subcellular location">
    <subcellularLocation>
        <location evidence="1">Membrane</location>
        <topology evidence="1">Lipid-anchor</topology>
    </subcellularLocation>
</comment>
<dbReference type="PROSITE" id="PS51257">
    <property type="entry name" value="PROKAR_LIPOPROTEIN"/>
    <property type="match status" value="1"/>
</dbReference>
<dbReference type="InterPro" id="IPR057336">
    <property type="entry name" value="GerAC_N"/>
</dbReference>
<keyword evidence="5" id="KW-0472">Membrane</keyword>
<sequence>MKVVVYLQLLAISVLLSGCWDSTQIDDRALILGLAIDEAGPEASKKEDLANHKERDVKQLNKNMIRLTAQIAVPGRVPLGPGNGGSSDSKKSSPVWVVQVVGHTIEDAMNNLQQEIADPRFLEHLRIIVISENIAERGLDDLNDVFRRNAQVRRSTWLLVTDTKASDLMEVAPPLERVPTLYVLSMLEKSVEMGKFPEMYLSHFWNNGSKLGQNPFLPYISIREGENILINGFAFFRNNKMVGTTSSPIEIGVYMAAKGINPGGYTVLFPVQDTGYVMVRAKKRKSYTKVRIQNGKPHADIDVYIHGELVEKLSANTNIDTTLDLKKIEEEQERRTTMAINDLIKETQKVKSDIFGLGEYVRAHERSYWNENVRAKNDWENLYAGMSIHVNVKVNIRRVGMKVK</sequence>
<accession>A0A163MDW3</accession>
<keyword evidence="7" id="KW-0449">Lipoprotein</keyword>
<dbReference type="PANTHER" id="PTHR35789">
    <property type="entry name" value="SPORE GERMINATION PROTEIN B3"/>
    <property type="match status" value="1"/>
</dbReference>
<comment type="caution">
    <text evidence="11">The sequence shown here is derived from an EMBL/GenBank/DDBJ whole genome shotgun (WGS) entry which is preliminary data.</text>
</comment>
<protein>
    <submittedName>
        <fullName evidence="11">Spore gernimation protein GerC</fullName>
    </submittedName>
</protein>
<keyword evidence="12" id="KW-1185">Reference proteome</keyword>
<dbReference type="NCBIfam" id="TIGR02887">
    <property type="entry name" value="spore_ger_x_C"/>
    <property type="match status" value="1"/>
</dbReference>
<dbReference type="EMBL" id="LWMH01000001">
    <property type="protein sequence ID" value="KZS48972.1"/>
    <property type="molecule type" value="Genomic_DNA"/>
</dbReference>
<dbReference type="Gene3D" id="3.30.300.210">
    <property type="entry name" value="Nutrient germinant receptor protein C, domain 3"/>
    <property type="match status" value="1"/>
</dbReference>
<feature type="domain" description="Spore germination GerAC-like C-terminal" evidence="9">
    <location>
        <begin position="231"/>
        <end position="400"/>
    </location>
</feature>
<evidence type="ECO:0000313" key="11">
    <source>
        <dbReference type="EMBL" id="KZS48972.1"/>
    </source>
</evidence>
<evidence type="ECO:0000256" key="2">
    <source>
        <dbReference type="ARBA" id="ARBA00007886"/>
    </source>
</evidence>
<evidence type="ECO:0000256" key="7">
    <source>
        <dbReference type="ARBA" id="ARBA00023288"/>
    </source>
</evidence>
<evidence type="ECO:0000256" key="6">
    <source>
        <dbReference type="ARBA" id="ARBA00023139"/>
    </source>
</evidence>
<keyword evidence="4" id="KW-0732">Signal</keyword>
<name>A0A163MDW3_9BACL</name>
<dbReference type="InterPro" id="IPR046953">
    <property type="entry name" value="Spore_GerAC-like_C"/>
</dbReference>
<evidence type="ECO:0000256" key="5">
    <source>
        <dbReference type="ARBA" id="ARBA00023136"/>
    </source>
</evidence>
<evidence type="ECO:0000256" key="1">
    <source>
        <dbReference type="ARBA" id="ARBA00004635"/>
    </source>
</evidence>
<dbReference type="PANTHER" id="PTHR35789:SF1">
    <property type="entry name" value="SPORE GERMINATION PROTEIN B3"/>
    <property type="match status" value="1"/>
</dbReference>
<dbReference type="OrthoDB" id="9816067at2"/>
<feature type="domain" description="Spore germination protein N-terminal" evidence="10">
    <location>
        <begin position="21"/>
        <end position="222"/>
    </location>
</feature>
<comment type="similarity">
    <text evidence="2">Belongs to the GerABKC lipoprotein family.</text>
</comment>
<proteinExistence type="inferred from homology"/>
<dbReference type="Proteomes" id="UP000076796">
    <property type="component" value="Unassembled WGS sequence"/>
</dbReference>
<keyword evidence="8" id="KW-0175">Coiled coil</keyword>
<feature type="coiled-coil region" evidence="8">
    <location>
        <begin position="43"/>
        <end position="70"/>
    </location>
</feature>
<dbReference type="InterPro" id="IPR008844">
    <property type="entry name" value="Spore_GerAC-like"/>
</dbReference>
<dbReference type="Pfam" id="PF25198">
    <property type="entry name" value="Spore_GerAC_N"/>
    <property type="match status" value="1"/>
</dbReference>
<keyword evidence="3" id="KW-0309">Germination</keyword>
<keyword evidence="6" id="KW-0564">Palmitate</keyword>
<evidence type="ECO:0000256" key="3">
    <source>
        <dbReference type="ARBA" id="ARBA00022544"/>
    </source>
</evidence>
<evidence type="ECO:0000259" key="10">
    <source>
        <dbReference type="Pfam" id="PF25198"/>
    </source>
</evidence>